<proteinExistence type="predicted"/>
<dbReference type="EMBL" id="LR796220">
    <property type="protein sequence ID" value="CAB4128069.1"/>
    <property type="molecule type" value="Genomic_DNA"/>
</dbReference>
<gene>
    <name evidence="1" type="ORF">UFOVP110_8</name>
    <name evidence="2" type="ORF">UFOVP223_22</name>
</gene>
<reference evidence="1" key="1">
    <citation type="submission" date="2020-04" db="EMBL/GenBank/DDBJ databases">
        <authorList>
            <person name="Chiriac C."/>
            <person name="Salcher M."/>
            <person name="Ghai R."/>
            <person name="Kavagutti S V."/>
        </authorList>
    </citation>
    <scope>NUCLEOTIDE SEQUENCE</scope>
</reference>
<name>A0A6J5L8H0_9CAUD</name>
<evidence type="ECO:0000313" key="2">
    <source>
        <dbReference type="EMBL" id="CAB5219051.1"/>
    </source>
</evidence>
<evidence type="ECO:0000313" key="1">
    <source>
        <dbReference type="EMBL" id="CAB4128069.1"/>
    </source>
</evidence>
<protein>
    <submittedName>
        <fullName evidence="1">Uncharacterized protein</fullName>
    </submittedName>
</protein>
<organism evidence="1">
    <name type="scientific">uncultured Caudovirales phage</name>
    <dbReference type="NCBI Taxonomy" id="2100421"/>
    <lineage>
        <taxon>Viruses</taxon>
        <taxon>Duplodnaviria</taxon>
        <taxon>Heunggongvirae</taxon>
        <taxon>Uroviricota</taxon>
        <taxon>Caudoviricetes</taxon>
        <taxon>Peduoviridae</taxon>
        <taxon>Maltschvirus</taxon>
        <taxon>Maltschvirus maltsch</taxon>
    </lineage>
</organism>
<dbReference type="EMBL" id="LR798276">
    <property type="protein sequence ID" value="CAB5219051.1"/>
    <property type="molecule type" value="Genomic_DNA"/>
</dbReference>
<accession>A0A6J5L8H0</accession>
<sequence length="295" mass="33384">MTNPTSYFSEPASKLDPTLFEGRLLRSWVRQGVLSLLDGFLAQKYRNSESWAQAWLAGSGVSYQWSANRQPGDLDCLVGINFTQFRKSNTDYTGLSDREIADQMNEQFKTELQPTTENWNGYELTFYVNPKASDIRSIKPYAAYDLKHDEWTVAPDPTQSAPVVPEWDRVADSDSAFARQISTRFNAALNEIQSSRNDAGRRNAENRLTIAGAQGNALYTEIHGNRSMAFSPEGEGYADFHNYRWQAGKRSGTIQALRGIREYMKTTVKDSKSNYGVELPDSNTLIRRAAVYRKN</sequence>